<feature type="region of interest" description="Disordered" evidence="1">
    <location>
        <begin position="1"/>
        <end position="67"/>
    </location>
</feature>
<dbReference type="EMBL" id="JAWDGP010003469">
    <property type="protein sequence ID" value="KAK3774080.1"/>
    <property type="molecule type" value="Genomic_DNA"/>
</dbReference>
<dbReference type="AlphaFoldDB" id="A0AAE0ZR64"/>
<comment type="caution">
    <text evidence="2">The sequence shown here is derived from an EMBL/GenBank/DDBJ whole genome shotgun (WGS) entry which is preliminary data.</text>
</comment>
<gene>
    <name evidence="2" type="ORF">RRG08_030162</name>
</gene>
<keyword evidence="3" id="KW-1185">Reference proteome</keyword>
<accession>A0AAE0ZR64</accession>
<protein>
    <submittedName>
        <fullName evidence="2">Uncharacterized protein</fullName>
    </submittedName>
</protein>
<sequence>MSSWGTQAEHAGKEPLRQKSAEEGSPAMSQTGKASSTVHNLVLAKKLLRSSKPRKDQGRNRSNSGRRIGTLRHIIFFLLGNNRGGKGKGTEHRVLEAVRAYSPTGARTLIDSTGDGSARLLLGLSRWAGRTTETR</sequence>
<dbReference type="Proteomes" id="UP001283361">
    <property type="component" value="Unassembled WGS sequence"/>
</dbReference>
<feature type="compositionally biased region" description="Polar residues" evidence="1">
    <location>
        <begin position="27"/>
        <end position="39"/>
    </location>
</feature>
<evidence type="ECO:0000313" key="3">
    <source>
        <dbReference type="Proteomes" id="UP001283361"/>
    </source>
</evidence>
<proteinExistence type="predicted"/>
<organism evidence="2 3">
    <name type="scientific">Elysia crispata</name>
    <name type="common">lettuce slug</name>
    <dbReference type="NCBI Taxonomy" id="231223"/>
    <lineage>
        <taxon>Eukaryota</taxon>
        <taxon>Metazoa</taxon>
        <taxon>Spiralia</taxon>
        <taxon>Lophotrochozoa</taxon>
        <taxon>Mollusca</taxon>
        <taxon>Gastropoda</taxon>
        <taxon>Heterobranchia</taxon>
        <taxon>Euthyneura</taxon>
        <taxon>Panpulmonata</taxon>
        <taxon>Sacoglossa</taxon>
        <taxon>Placobranchoidea</taxon>
        <taxon>Plakobranchidae</taxon>
        <taxon>Elysia</taxon>
    </lineage>
</organism>
<evidence type="ECO:0000313" key="2">
    <source>
        <dbReference type="EMBL" id="KAK3774080.1"/>
    </source>
</evidence>
<feature type="compositionally biased region" description="Basic and acidic residues" evidence="1">
    <location>
        <begin position="10"/>
        <end position="22"/>
    </location>
</feature>
<name>A0AAE0ZR64_9GAST</name>
<evidence type="ECO:0000256" key="1">
    <source>
        <dbReference type="SAM" id="MobiDB-lite"/>
    </source>
</evidence>
<reference evidence="2" key="1">
    <citation type="journal article" date="2023" name="G3 (Bethesda)">
        <title>A reference genome for the long-term kleptoplast-retaining sea slug Elysia crispata morphotype clarki.</title>
        <authorList>
            <person name="Eastman K.E."/>
            <person name="Pendleton A.L."/>
            <person name="Shaikh M.A."/>
            <person name="Suttiyut T."/>
            <person name="Ogas R."/>
            <person name="Tomko P."/>
            <person name="Gavelis G."/>
            <person name="Widhalm J.R."/>
            <person name="Wisecaver J.H."/>
        </authorList>
    </citation>
    <scope>NUCLEOTIDE SEQUENCE</scope>
    <source>
        <strain evidence="2">ECLA1</strain>
    </source>
</reference>